<feature type="binding site" evidence="7">
    <location>
        <position position="1183"/>
    </location>
    <ligand>
        <name>Ca(2+)</name>
        <dbReference type="ChEBI" id="CHEBI:29108"/>
        <label>1</label>
    </ligand>
</feature>
<evidence type="ECO:0000313" key="11">
    <source>
        <dbReference type="EMBL" id="VBB28991.1"/>
    </source>
</evidence>
<evidence type="ECO:0000256" key="9">
    <source>
        <dbReference type="SAM" id="Phobius"/>
    </source>
</evidence>
<evidence type="ECO:0000256" key="2">
    <source>
        <dbReference type="ARBA" id="ARBA00022670"/>
    </source>
</evidence>
<keyword evidence="5 7" id="KW-0862">Zinc</keyword>
<feature type="binding site" evidence="7">
    <location>
        <position position="1164"/>
    </location>
    <ligand>
        <name>Zn(2+)</name>
        <dbReference type="ChEBI" id="CHEBI:29105"/>
        <label>1</label>
    </ligand>
</feature>
<evidence type="ECO:0000313" key="12">
    <source>
        <dbReference type="Proteomes" id="UP000276991"/>
    </source>
</evidence>
<evidence type="ECO:0000256" key="6">
    <source>
        <dbReference type="PIRSR" id="PIRSR621190-1"/>
    </source>
</evidence>
<feature type="coiled-coil region" evidence="8">
    <location>
        <begin position="938"/>
        <end position="965"/>
    </location>
</feature>
<feature type="binding site" evidence="7">
    <location>
        <position position="1149"/>
    </location>
    <ligand>
        <name>Zn(2+)</name>
        <dbReference type="ChEBI" id="CHEBI:29105"/>
        <label>1</label>
    </ligand>
</feature>
<evidence type="ECO:0000256" key="4">
    <source>
        <dbReference type="ARBA" id="ARBA00022801"/>
    </source>
</evidence>
<sequence length="1251" mass="142786">MKSTKRKDHNITQLIRYAESLDSKVSEDSLEALQGLISQGEGISQLVTCYIQNRSSIAVELLCNDFLAKNTLPVLTLLGQLIQKTPSWLPKLAEHSLFDHILKFIRPSENIVVVVSAILLVSALLPHFAGPKKSILLNLFRLLIVACNMLYNFKKLFDQQKADVIEGIYVSHLYSAVIQYFIVLYGIYPATLVEYLRNHINVVDGRAMHVLKALFSAVKFHPNILSATVEQELDRNRWNQREAHDFLADCRHVLVRPVLPAFVKVGKLISSNHTLETSSSTLSYVSQLPDLNDLFPTETDSSSSNSLGTSFDHWNEEDAWLECGKSDSDILPDSRSGSLDNRVSDIVITFSTEYFSCKESSTRRATAGATDSKHVRRSSLTQKFNDFIRRRKSRTLSDEPLLHSLPLPRTFLVTARDGTISNEPIEEIFVREDVRKRSDETGHIEEGVDAREICSPSIPFSSIQPSEDSFANTPATIVPLESMHQPQSKAFVPSDAFGNREVEIFSSTNSATSAGAVKTFPQDIDADNTETIRYRKIKEFKMNEAKGPGGSISNESANRFSVTSFFRKVNRQRFINGCCHKKSEVIDFLGHLGNFSQTQLLRAFSCPDLLHVPELGDKEKICSLSDLKQRQFMVARNMEFSVEDIEELIAQKYPYLPFLQTLPFSLIDEENLNEELKCEHERTRQNYIEASADYHTCLKQLGLADRLPATIYDDMFQQLKGLSAETQIKILNARLALVNQHLLYERCGRLLHAERNRRLFGRLKQQKSLESEKISLSVALHNAQVEREQLINALTDLRKRGNVERSKRGEIEKRYCETIKTYRNEADHYLALLTNLKLKMESMVESNNHRQVELEVYKRRSEDTEMKLLFAESKLEGIETLKTELKNAHQINQQLRDEVSLLQKRLEEESFGSKSRIRSMELDTSQIVAEVVRLKSLLVSEERAKESAKAKARKYEDELMIERRRCTEFSAVFERAKKEIVALSNSEKLVSIEPQMLFPRSSLSEMCFSNSSSQGSFFPSELFDEENESDNDSDVHIHDSDTVVSLSKNDPKDGEKYKITALTHIELKQLFLEKTAYYGRLQGKIINYRIAQYPRKELHQNMDEVKFMEYVNVAVRKAIKLWEEVIDVKFIEWHREKANIEVIFTTFYHGDKYPFDGSGNELAHTFYPNDLIWHGQIHIDDSEPWGPTGGNLDWVMAHEVGHALGLVHNNDESLMTSHYHGFKGTVPKLHPCDIAAIQSLYGSFISFASVS</sequence>
<keyword evidence="9" id="KW-0812">Transmembrane</keyword>
<dbReference type="Gene3D" id="3.40.390.10">
    <property type="entry name" value="Collagenase (Catalytic Domain)"/>
    <property type="match status" value="1"/>
</dbReference>
<keyword evidence="3 7" id="KW-0479">Metal-binding</keyword>
<dbReference type="SUPFAM" id="SSF55486">
    <property type="entry name" value="Metalloproteases ('zincins'), catalytic domain"/>
    <property type="match status" value="1"/>
</dbReference>
<comment type="cofactor">
    <cofactor evidence="7">
        <name>Ca(2+)</name>
        <dbReference type="ChEBI" id="CHEBI:29108"/>
    </cofactor>
    <text evidence="7">Can bind about 5 Ca(2+) ions per subunit.</text>
</comment>
<dbReference type="GO" id="GO:0006508">
    <property type="term" value="P:proteolysis"/>
    <property type="evidence" value="ECO:0007669"/>
    <property type="project" value="UniProtKB-KW"/>
</dbReference>
<evidence type="ECO:0000256" key="1">
    <source>
        <dbReference type="ARBA" id="ARBA00010370"/>
    </source>
</evidence>
<dbReference type="GO" id="GO:0031012">
    <property type="term" value="C:extracellular matrix"/>
    <property type="evidence" value="ECO:0007669"/>
    <property type="project" value="InterPro"/>
</dbReference>
<dbReference type="InterPro" id="IPR016024">
    <property type="entry name" value="ARM-type_fold"/>
</dbReference>
<dbReference type="InterPro" id="IPR021190">
    <property type="entry name" value="Pept_M10A"/>
</dbReference>
<dbReference type="GO" id="GO:0004222">
    <property type="term" value="F:metalloendopeptidase activity"/>
    <property type="evidence" value="ECO:0007669"/>
    <property type="project" value="InterPro"/>
</dbReference>
<dbReference type="InterPro" id="IPR024079">
    <property type="entry name" value="MetalloPept_cat_dom_sf"/>
</dbReference>
<evidence type="ECO:0000256" key="7">
    <source>
        <dbReference type="PIRSR" id="PIRSR621190-2"/>
    </source>
</evidence>
<feature type="transmembrane region" description="Helical" evidence="9">
    <location>
        <begin position="135"/>
        <end position="153"/>
    </location>
</feature>
<feature type="binding site" evidence="7">
    <location>
        <position position="1178"/>
    </location>
    <ligand>
        <name>Zn(2+)</name>
        <dbReference type="ChEBI" id="CHEBI:29105"/>
        <label>1</label>
    </ligand>
</feature>
<keyword evidence="9" id="KW-0472">Membrane</keyword>
<evidence type="ECO:0000256" key="3">
    <source>
        <dbReference type="ARBA" id="ARBA00022723"/>
    </source>
</evidence>
<dbReference type="Proteomes" id="UP000276991">
    <property type="component" value="Unassembled WGS sequence"/>
</dbReference>
<evidence type="ECO:0000256" key="8">
    <source>
        <dbReference type="SAM" id="Coils"/>
    </source>
</evidence>
<feature type="binding site" evidence="7">
    <location>
        <position position="1156"/>
    </location>
    <ligand>
        <name>Ca(2+)</name>
        <dbReference type="ChEBI" id="CHEBI:29108"/>
        <label>3</label>
    </ligand>
</feature>
<comment type="similarity">
    <text evidence="1">Belongs to the peptidase M10A family.</text>
</comment>
<dbReference type="SMART" id="SM00235">
    <property type="entry name" value="ZnMc"/>
    <property type="match status" value="1"/>
</dbReference>
<feature type="binding site" evidence="7">
    <location>
        <position position="1202"/>
    </location>
    <ligand>
        <name>Zn(2+)</name>
        <dbReference type="ChEBI" id="CHEBI:29105"/>
        <label>2</label>
        <note>catalytic</note>
    </ligand>
</feature>
<feature type="domain" description="Peptidase metallopeptidase" evidence="10">
    <location>
        <begin position="1089"/>
        <end position="1243"/>
    </location>
</feature>
<gene>
    <name evidence="11" type="ORF">NAV_LOCUS3800</name>
</gene>
<dbReference type="GO" id="GO:0008270">
    <property type="term" value="F:zinc ion binding"/>
    <property type="evidence" value="ECO:0007669"/>
    <property type="project" value="InterPro"/>
</dbReference>
<keyword evidence="4" id="KW-0378">Hydrolase</keyword>
<organism evidence="11 12">
    <name type="scientific">Acanthocheilonema viteae</name>
    <name type="common">Filarial nematode worm</name>
    <name type="synonym">Dipetalonema viteae</name>
    <dbReference type="NCBI Taxonomy" id="6277"/>
    <lineage>
        <taxon>Eukaryota</taxon>
        <taxon>Metazoa</taxon>
        <taxon>Ecdysozoa</taxon>
        <taxon>Nematoda</taxon>
        <taxon>Chromadorea</taxon>
        <taxon>Rhabditida</taxon>
        <taxon>Spirurina</taxon>
        <taxon>Spiruromorpha</taxon>
        <taxon>Filarioidea</taxon>
        <taxon>Onchocercidae</taxon>
        <taxon>Acanthocheilonema</taxon>
    </lineage>
</organism>
<comment type="cofactor">
    <cofactor evidence="7">
        <name>Zn(2+)</name>
        <dbReference type="ChEBI" id="CHEBI:29105"/>
    </cofactor>
    <text evidence="7">Binds 2 Zn(2+) ions per subunit.</text>
</comment>
<feature type="coiled-coil region" evidence="8">
    <location>
        <begin position="666"/>
        <end position="693"/>
    </location>
</feature>
<dbReference type="InterPro" id="IPR001818">
    <property type="entry name" value="Pept_M10_metallopeptidase"/>
</dbReference>
<evidence type="ECO:0000259" key="10">
    <source>
        <dbReference type="SMART" id="SM00235"/>
    </source>
</evidence>
<feature type="binding site" evidence="7">
    <location>
        <position position="1183"/>
    </location>
    <ligand>
        <name>Ca(2+)</name>
        <dbReference type="ChEBI" id="CHEBI:29108"/>
        <label>3</label>
    </ligand>
</feature>
<dbReference type="PRINTS" id="PR00138">
    <property type="entry name" value="MATRIXIN"/>
</dbReference>
<feature type="transmembrane region" description="Helical" evidence="9">
    <location>
        <begin position="111"/>
        <end position="129"/>
    </location>
</feature>
<dbReference type="InterPro" id="IPR006026">
    <property type="entry name" value="Peptidase_Metallo"/>
</dbReference>
<dbReference type="GO" id="GO:0032007">
    <property type="term" value="P:negative regulation of TOR signaling"/>
    <property type="evidence" value="ECO:0007669"/>
    <property type="project" value="TreeGrafter"/>
</dbReference>
<evidence type="ECO:0000256" key="5">
    <source>
        <dbReference type="ARBA" id="ARBA00022833"/>
    </source>
</evidence>
<dbReference type="PANTHER" id="PTHR15154:SF2">
    <property type="entry name" value="HAMARTIN"/>
    <property type="match status" value="1"/>
</dbReference>
<feature type="binding site" evidence="7">
    <location>
        <position position="1215"/>
    </location>
    <ligand>
        <name>Zn(2+)</name>
        <dbReference type="ChEBI" id="CHEBI:29105"/>
        <label>2</label>
        <note>catalytic</note>
    </ligand>
</feature>
<keyword evidence="12" id="KW-1185">Reference proteome</keyword>
<name>A0A498SB78_ACAVI</name>
<dbReference type="InterPro" id="IPR033739">
    <property type="entry name" value="M10A_MMP"/>
</dbReference>
<dbReference type="InterPro" id="IPR007483">
    <property type="entry name" value="Hamartin"/>
</dbReference>
<dbReference type="EMBL" id="UPTC01000512">
    <property type="protein sequence ID" value="VBB28991.1"/>
    <property type="molecule type" value="Genomic_DNA"/>
</dbReference>
<reference evidence="11 12" key="1">
    <citation type="submission" date="2018-08" db="EMBL/GenBank/DDBJ databases">
        <authorList>
            <person name="Laetsch R D."/>
            <person name="Stevens L."/>
            <person name="Kumar S."/>
            <person name="Blaxter L. M."/>
        </authorList>
    </citation>
    <scope>NUCLEOTIDE SEQUENCE [LARGE SCALE GENOMIC DNA]</scope>
</reference>
<feature type="binding site" evidence="7">
    <location>
        <position position="1198"/>
    </location>
    <ligand>
        <name>Zn(2+)</name>
        <dbReference type="ChEBI" id="CHEBI:29105"/>
        <label>2</label>
        <note>catalytic</note>
    </ligand>
</feature>
<feature type="transmembrane region" description="Helical" evidence="9">
    <location>
        <begin position="165"/>
        <end position="188"/>
    </location>
</feature>
<feature type="binding site" evidence="7">
    <location>
        <position position="1181"/>
    </location>
    <ligand>
        <name>Ca(2+)</name>
        <dbReference type="ChEBI" id="CHEBI:29108"/>
        <label>1</label>
    </ligand>
</feature>
<feature type="binding site" evidence="7">
    <location>
        <position position="1208"/>
    </location>
    <ligand>
        <name>Zn(2+)</name>
        <dbReference type="ChEBI" id="CHEBI:29105"/>
        <label>2</label>
        <note>catalytic</note>
    </ligand>
</feature>
<keyword evidence="8" id="KW-0175">Coiled coil</keyword>
<dbReference type="Pfam" id="PF04388">
    <property type="entry name" value="Hamartin"/>
    <property type="match status" value="2"/>
</dbReference>
<feature type="binding site" evidence="7">
    <location>
        <position position="1157"/>
    </location>
    <ligand>
        <name>Ca(2+)</name>
        <dbReference type="ChEBI" id="CHEBI:29108"/>
        <label>3</label>
    </ligand>
</feature>
<proteinExistence type="inferred from homology"/>
<keyword evidence="7" id="KW-0106">Calcium</keyword>
<protein>
    <recommendedName>
        <fullName evidence="10">Peptidase metallopeptidase domain-containing protein</fullName>
    </recommendedName>
</protein>
<feature type="coiled-coil region" evidence="8">
    <location>
        <begin position="878"/>
        <end position="905"/>
    </location>
</feature>
<dbReference type="Pfam" id="PF00413">
    <property type="entry name" value="Peptidase_M10"/>
    <property type="match status" value="1"/>
</dbReference>
<feature type="active site" evidence="6">
    <location>
        <position position="1199"/>
    </location>
</feature>
<keyword evidence="2" id="KW-0645">Protease</keyword>
<accession>A0A498SB78</accession>
<dbReference type="GO" id="GO:0051726">
    <property type="term" value="P:regulation of cell cycle"/>
    <property type="evidence" value="ECO:0007669"/>
    <property type="project" value="TreeGrafter"/>
</dbReference>
<feature type="binding site" evidence="7">
    <location>
        <position position="1151"/>
    </location>
    <ligand>
        <name>Zn(2+)</name>
        <dbReference type="ChEBI" id="CHEBI:29105"/>
        <label>1</label>
    </ligand>
</feature>
<keyword evidence="9" id="KW-1133">Transmembrane helix</keyword>
<dbReference type="GO" id="GO:0033596">
    <property type="term" value="C:TSC1-TSC2 complex"/>
    <property type="evidence" value="ECO:0007669"/>
    <property type="project" value="TreeGrafter"/>
</dbReference>
<feature type="binding site" evidence="7">
    <location>
        <position position="1180"/>
    </location>
    <ligand>
        <name>Ca(2+)</name>
        <dbReference type="ChEBI" id="CHEBI:29108"/>
        <label>3</label>
    </ligand>
</feature>
<dbReference type="AlphaFoldDB" id="A0A498SB78"/>
<dbReference type="SUPFAM" id="SSF48371">
    <property type="entry name" value="ARM repeat"/>
    <property type="match status" value="1"/>
</dbReference>
<dbReference type="PANTHER" id="PTHR15154">
    <property type="entry name" value="HAMARTIN"/>
    <property type="match status" value="1"/>
</dbReference>
<dbReference type="STRING" id="6277.A0A498SB78"/>
<dbReference type="OrthoDB" id="6022054at2759"/>
<dbReference type="CDD" id="cd04278">
    <property type="entry name" value="ZnMc_MMP"/>
    <property type="match status" value="1"/>
</dbReference>